<dbReference type="CDD" id="cd00077">
    <property type="entry name" value="HDc"/>
    <property type="match status" value="1"/>
</dbReference>
<evidence type="ECO:0000256" key="1">
    <source>
        <dbReference type="SAM" id="SignalP"/>
    </source>
</evidence>
<evidence type="ECO:0000313" key="3">
    <source>
        <dbReference type="EMBL" id="MBB6095201.1"/>
    </source>
</evidence>
<reference evidence="3 4" key="1">
    <citation type="submission" date="2020-08" db="EMBL/GenBank/DDBJ databases">
        <title>Genomic Encyclopedia of Type Strains, Phase IV (KMG-IV): sequencing the most valuable type-strain genomes for metagenomic binning, comparative biology and taxonomic classification.</title>
        <authorList>
            <person name="Goeker M."/>
        </authorList>
    </citation>
    <scope>NUCLEOTIDE SEQUENCE [LARGE SCALE GENOMIC DNA]</scope>
    <source>
        <strain evidence="3 4">DSM 26723</strain>
    </source>
</reference>
<evidence type="ECO:0000313" key="4">
    <source>
        <dbReference type="Proteomes" id="UP000588068"/>
    </source>
</evidence>
<dbReference type="SUPFAM" id="SSF109604">
    <property type="entry name" value="HD-domain/PDEase-like"/>
    <property type="match status" value="1"/>
</dbReference>
<accession>A0A841HPF6</accession>
<feature type="domain" description="HD/PDEase" evidence="2">
    <location>
        <begin position="56"/>
        <end position="173"/>
    </location>
</feature>
<dbReference type="RefSeq" id="WP_221304330.1">
    <property type="nucleotide sequence ID" value="NZ_JACHHZ010000005.1"/>
</dbReference>
<dbReference type="SMART" id="SM00471">
    <property type="entry name" value="HDc"/>
    <property type="match status" value="1"/>
</dbReference>
<dbReference type="EMBL" id="JACHHZ010000005">
    <property type="protein sequence ID" value="MBB6095201.1"/>
    <property type="molecule type" value="Genomic_DNA"/>
</dbReference>
<dbReference type="Proteomes" id="UP000588068">
    <property type="component" value="Unassembled WGS sequence"/>
</dbReference>
<dbReference type="PANTHER" id="PTHR33594:SF1">
    <property type="entry name" value="HD_PDEASE DOMAIN-CONTAINING PROTEIN"/>
    <property type="match status" value="1"/>
</dbReference>
<gene>
    <name evidence="3" type="ORF">HNQ60_004091</name>
</gene>
<sequence length="236" mass="25357">MSNRTLASLGQAVLAIAALTVSTTVVQAAEPATPVIEKTGDWRAAVRRFAEVNLKHPAWGVSHSARDYDLAKALAKEDGVTLDDDVLYAAAYLHDVAAFAPFRKQNVDHQDEAADIVGSLLDGTGFPMAKIDAVRGAIRTHMFERDPAGPEAIYLHDADALDWLGAIGVARIFALVDPNGGAPDGPAVVKRLEANLEKVPPRVISKAGKARTPELARELEQFLKNLKAQSSDYRTL</sequence>
<feature type="signal peptide" evidence="1">
    <location>
        <begin position="1"/>
        <end position="28"/>
    </location>
</feature>
<dbReference type="Pfam" id="PF01966">
    <property type="entry name" value="HD"/>
    <property type="match status" value="1"/>
</dbReference>
<dbReference type="InterPro" id="IPR006674">
    <property type="entry name" value="HD_domain"/>
</dbReference>
<dbReference type="PANTHER" id="PTHR33594">
    <property type="entry name" value="SUPERFAMILY HYDROLASE, PUTATIVE (AFU_ORTHOLOGUE AFUA_1G03035)-RELATED"/>
    <property type="match status" value="1"/>
</dbReference>
<dbReference type="InterPro" id="IPR003607">
    <property type="entry name" value="HD/PDEase_dom"/>
</dbReference>
<feature type="chain" id="PRO_5032290216" evidence="1">
    <location>
        <begin position="29"/>
        <end position="236"/>
    </location>
</feature>
<keyword evidence="1" id="KW-0732">Signal</keyword>
<evidence type="ECO:0000259" key="2">
    <source>
        <dbReference type="SMART" id="SM00471"/>
    </source>
</evidence>
<protein>
    <submittedName>
        <fullName evidence="3">HD superfamily phosphodiesterase</fullName>
    </submittedName>
</protein>
<proteinExistence type="predicted"/>
<comment type="caution">
    <text evidence="3">The sequence shown here is derived from an EMBL/GenBank/DDBJ whole genome shotgun (WGS) entry which is preliminary data.</text>
</comment>
<dbReference type="AlphaFoldDB" id="A0A841HPF6"/>
<name>A0A841HPF6_9GAMM</name>
<dbReference type="Gene3D" id="1.10.3210.10">
    <property type="entry name" value="Hypothetical protein af1432"/>
    <property type="match status" value="1"/>
</dbReference>
<organism evidence="3 4">
    <name type="scientific">Povalibacter uvarum</name>
    <dbReference type="NCBI Taxonomy" id="732238"/>
    <lineage>
        <taxon>Bacteria</taxon>
        <taxon>Pseudomonadati</taxon>
        <taxon>Pseudomonadota</taxon>
        <taxon>Gammaproteobacteria</taxon>
        <taxon>Steroidobacterales</taxon>
        <taxon>Steroidobacteraceae</taxon>
        <taxon>Povalibacter</taxon>
    </lineage>
</organism>
<keyword evidence="4" id="KW-1185">Reference proteome</keyword>